<evidence type="ECO:0000259" key="3">
    <source>
        <dbReference type="PROSITE" id="PS50072"/>
    </source>
</evidence>
<dbReference type="PANTHER" id="PTHR11071:SF561">
    <property type="entry name" value="PEPTIDYL-PROLYL CIS-TRANS ISOMERASE D-RELATED"/>
    <property type="match status" value="1"/>
</dbReference>
<dbReference type="GO" id="GO:0005737">
    <property type="term" value="C:cytoplasm"/>
    <property type="evidence" value="ECO:0007669"/>
    <property type="project" value="TreeGrafter"/>
</dbReference>
<gene>
    <name evidence="4" type="ORF">CTAYLR_000310</name>
</gene>
<evidence type="ECO:0000256" key="1">
    <source>
        <dbReference type="RuleBase" id="RU363019"/>
    </source>
</evidence>
<dbReference type="Pfam" id="PF00160">
    <property type="entry name" value="Pro_isomerase"/>
    <property type="match status" value="1"/>
</dbReference>
<keyword evidence="1" id="KW-0697">Rotamase</keyword>
<comment type="catalytic activity">
    <reaction evidence="1">
        <text>[protein]-peptidylproline (omega=180) = [protein]-peptidylproline (omega=0)</text>
        <dbReference type="Rhea" id="RHEA:16237"/>
        <dbReference type="Rhea" id="RHEA-COMP:10747"/>
        <dbReference type="Rhea" id="RHEA-COMP:10748"/>
        <dbReference type="ChEBI" id="CHEBI:83833"/>
        <dbReference type="ChEBI" id="CHEBI:83834"/>
        <dbReference type="EC" id="5.2.1.8"/>
    </reaction>
</comment>
<dbReference type="EMBL" id="JAQMWT010000344">
    <property type="protein sequence ID" value="KAJ8603854.1"/>
    <property type="molecule type" value="Genomic_DNA"/>
</dbReference>
<dbReference type="GO" id="GO:0016018">
    <property type="term" value="F:cyclosporin A binding"/>
    <property type="evidence" value="ECO:0007669"/>
    <property type="project" value="TreeGrafter"/>
</dbReference>
<comment type="similarity">
    <text evidence="1">Belongs to the cyclophilin-type PPIase family.</text>
</comment>
<dbReference type="GO" id="GO:0006457">
    <property type="term" value="P:protein folding"/>
    <property type="evidence" value="ECO:0007669"/>
    <property type="project" value="TreeGrafter"/>
</dbReference>
<comment type="function">
    <text evidence="1">PPIases accelerate the folding of proteins. It catalyzes the cis-trans isomerization of proline imidic peptide bonds in oligopeptides.</text>
</comment>
<feature type="region of interest" description="Disordered" evidence="2">
    <location>
        <begin position="227"/>
        <end position="250"/>
    </location>
</feature>
<protein>
    <recommendedName>
        <fullName evidence="1">Peptidyl-prolyl cis-trans isomerase</fullName>
        <shortName evidence="1">PPIase</shortName>
        <ecNumber evidence="1">5.2.1.8</ecNumber>
    </recommendedName>
</protein>
<comment type="caution">
    <text evidence="4">The sequence shown here is derived from an EMBL/GenBank/DDBJ whole genome shotgun (WGS) entry which is preliminary data.</text>
</comment>
<dbReference type="SUPFAM" id="SSF50891">
    <property type="entry name" value="Cyclophilin-like"/>
    <property type="match status" value="1"/>
</dbReference>
<feature type="compositionally biased region" description="Low complexity" evidence="2">
    <location>
        <begin position="227"/>
        <end position="238"/>
    </location>
</feature>
<dbReference type="PANTHER" id="PTHR11071">
    <property type="entry name" value="PEPTIDYL-PROLYL CIS-TRANS ISOMERASE"/>
    <property type="match status" value="1"/>
</dbReference>
<name>A0AAD7UH32_9STRA</name>
<dbReference type="InterPro" id="IPR029000">
    <property type="entry name" value="Cyclophilin-like_dom_sf"/>
</dbReference>
<evidence type="ECO:0000256" key="2">
    <source>
        <dbReference type="SAM" id="MobiDB-lite"/>
    </source>
</evidence>
<organism evidence="4 5">
    <name type="scientific">Chrysophaeum taylorii</name>
    <dbReference type="NCBI Taxonomy" id="2483200"/>
    <lineage>
        <taxon>Eukaryota</taxon>
        <taxon>Sar</taxon>
        <taxon>Stramenopiles</taxon>
        <taxon>Ochrophyta</taxon>
        <taxon>Pelagophyceae</taxon>
        <taxon>Pelagomonadales</taxon>
        <taxon>Pelagomonadaceae</taxon>
        <taxon>Chrysophaeum</taxon>
    </lineage>
</organism>
<dbReference type="Gene3D" id="2.40.100.10">
    <property type="entry name" value="Cyclophilin-like"/>
    <property type="match status" value="1"/>
</dbReference>
<evidence type="ECO:0000313" key="5">
    <source>
        <dbReference type="Proteomes" id="UP001230188"/>
    </source>
</evidence>
<keyword evidence="5" id="KW-1185">Reference proteome</keyword>
<feature type="compositionally biased region" description="Pro residues" evidence="2">
    <location>
        <begin position="240"/>
        <end position="250"/>
    </location>
</feature>
<dbReference type="Proteomes" id="UP001230188">
    <property type="component" value="Unassembled WGS sequence"/>
</dbReference>
<proteinExistence type="inferred from homology"/>
<feature type="domain" description="PPIase cyclophilin-type" evidence="3">
    <location>
        <begin position="63"/>
        <end position="223"/>
    </location>
</feature>
<keyword evidence="1" id="KW-0413">Isomerase</keyword>
<dbReference type="GO" id="GO:0003755">
    <property type="term" value="F:peptidyl-prolyl cis-trans isomerase activity"/>
    <property type="evidence" value="ECO:0007669"/>
    <property type="project" value="UniProtKB-UniRule"/>
</dbReference>
<evidence type="ECO:0000313" key="4">
    <source>
        <dbReference type="EMBL" id="KAJ8603854.1"/>
    </source>
</evidence>
<dbReference type="PRINTS" id="PR00153">
    <property type="entry name" value="CSAPPISMRASE"/>
</dbReference>
<reference evidence="4" key="1">
    <citation type="submission" date="2023-01" db="EMBL/GenBank/DDBJ databases">
        <title>Metagenome sequencing of chrysophaentin producing Chrysophaeum taylorii.</title>
        <authorList>
            <person name="Davison J."/>
            <person name="Bewley C."/>
        </authorList>
    </citation>
    <scope>NUCLEOTIDE SEQUENCE</scope>
    <source>
        <strain evidence="4">NIES-1699</strain>
    </source>
</reference>
<dbReference type="InterPro" id="IPR002130">
    <property type="entry name" value="Cyclophilin-type_PPIase_dom"/>
</dbReference>
<dbReference type="EC" id="5.2.1.8" evidence="1"/>
<accession>A0AAD7UH32</accession>
<dbReference type="PROSITE" id="PS50072">
    <property type="entry name" value="CSA_PPIASE_2"/>
    <property type="match status" value="1"/>
</dbReference>
<sequence length="250" mass="26884">MLLAVLRRTLVVVPRRCGRDSGRGWWQKYQREGPAGFTRYNAPKSFDFDAADGATKARRSRCFFELSVDGEGAGVVEFELADEILPVTCANFRLLCSGEAPSGFDYGGSKFARRVVKHVAIMGGNVETPGGSHSAFASRRYFPDEGFLIPHSAPGILTMANSGRDTNGSQFYVTLASAPHMDGRCVAFGRVTSGFDTILKIHDTVFTQRGKPVQTVLVANCGVLPSKSPSSSNAALSPRTSPPQPHALSP</sequence>
<dbReference type="AlphaFoldDB" id="A0AAD7UH32"/>